<feature type="transmembrane region" description="Helical" evidence="8">
    <location>
        <begin position="455"/>
        <end position="474"/>
    </location>
</feature>
<feature type="transmembrane region" description="Helical" evidence="8">
    <location>
        <begin position="267"/>
        <end position="290"/>
    </location>
</feature>
<name>A0ABM9WWE1_VIBAE</name>
<evidence type="ECO:0000256" key="1">
    <source>
        <dbReference type="ARBA" id="ARBA00004651"/>
    </source>
</evidence>
<keyword evidence="8" id="KW-0997">Cell inner membrane</keyword>
<evidence type="ECO:0000256" key="5">
    <source>
        <dbReference type="ARBA" id="ARBA00022692"/>
    </source>
</evidence>
<keyword evidence="3 8" id="KW-0813">Transport</keyword>
<comment type="subcellular location">
    <subcellularLocation>
        <location evidence="8">Cell inner membrane</location>
        <topology evidence="8">Multi-pass membrane protein</topology>
    </subcellularLocation>
    <subcellularLocation>
        <location evidence="1">Cell membrane</location>
        <topology evidence="1">Multi-pass membrane protein</topology>
    </subcellularLocation>
</comment>
<keyword evidence="5 8" id="KW-0812">Transmembrane</keyword>
<feature type="transmembrane region" description="Helical" evidence="8">
    <location>
        <begin position="162"/>
        <end position="183"/>
    </location>
</feature>
<evidence type="ECO:0000313" key="10">
    <source>
        <dbReference type="EMBL" id="EDN57661.1"/>
    </source>
</evidence>
<evidence type="ECO:0000256" key="9">
    <source>
        <dbReference type="SAM" id="MobiDB-lite"/>
    </source>
</evidence>
<feature type="transmembrane region" description="Helical" evidence="8">
    <location>
        <begin position="421"/>
        <end position="443"/>
    </location>
</feature>
<dbReference type="PROSITE" id="PS00873">
    <property type="entry name" value="NA_ALANINE_SYMP"/>
    <property type="match status" value="1"/>
</dbReference>
<dbReference type="PANTHER" id="PTHR30330:SF7">
    <property type="entry name" value="SODIUM_PROTON-DEPENDENT ALANINE CARRIER PROTEIN YRBD-RELATED"/>
    <property type="match status" value="1"/>
</dbReference>
<keyword evidence="4" id="KW-1003">Cell membrane</keyword>
<dbReference type="InterPro" id="IPR001463">
    <property type="entry name" value="Na/Ala_symport"/>
</dbReference>
<dbReference type="PANTHER" id="PTHR30330">
    <property type="entry name" value="AGSS FAMILY TRANSPORTER, SODIUM-ALANINE"/>
    <property type="match status" value="1"/>
</dbReference>
<sequence length="538" mass="57879">MHYIKGNVLCEKQPQTQLTGKILMQSLVDFLNGIIWSPVLIYLCLGAGLFYSIMTRFVQIRHFFEMWRLLLSGKSSTKGISSFQALAVSLSGRVGTGNIAGVAAAIGFGGPGAVFWMWVVAFFGAATAYAESTLAQIYKEEDEGEFRGGPAYYIEKAMGQKWYAWIFAIATIFACGVLLPGVQSNSIGNAVEAAFGSGDMIETAIGTFSFAKIFTGTVVCVILAFIIFGGVKRIANFTQIVVPFMALAYIITAFVIILLNIGEVPRIFGMIIGDAFTPMAGVGAAIGWGVKRGVYSNEAGQGTGPHAAAAASVDHPAQQGLVQSFSIYIDTLLVCSATAFMILITGAYNVNGAVEGTFLIQNLPADIGANGPVFTQMAIESALPGVGKPFIAIALFFFAFTTILAYYYIAETNIAYIRRTFKVNGLMFILKVIIISSVFYGTVKTANLAWAMGDVGVGLMAWLNIVGILIIFFMSKPALKALNDYEEQQKRGVTDFTFNPVALGIKGADYWEDKYKRKTGKAPTADNSTTETVEQPST</sequence>
<proteinExistence type="inferred from homology"/>
<dbReference type="EMBL" id="DS267816">
    <property type="protein sequence ID" value="EDN57661.1"/>
    <property type="molecule type" value="Genomic_DNA"/>
</dbReference>
<feature type="transmembrane region" description="Helical" evidence="8">
    <location>
        <begin position="240"/>
        <end position="261"/>
    </location>
</feature>
<dbReference type="Pfam" id="PF01235">
    <property type="entry name" value="Na_Ala_symp"/>
    <property type="match status" value="1"/>
</dbReference>
<evidence type="ECO:0000256" key="4">
    <source>
        <dbReference type="ARBA" id="ARBA00022475"/>
    </source>
</evidence>
<organism evidence="10 11">
    <name type="scientific">Vibrio antiquarius (strain Ex25)</name>
    <dbReference type="NCBI Taxonomy" id="150340"/>
    <lineage>
        <taxon>Bacteria</taxon>
        <taxon>Pseudomonadati</taxon>
        <taxon>Pseudomonadota</taxon>
        <taxon>Gammaproteobacteria</taxon>
        <taxon>Vibrionales</taxon>
        <taxon>Vibrionaceae</taxon>
        <taxon>Vibrio</taxon>
        <taxon>Vibrio diabolicus subgroup</taxon>
    </lineage>
</organism>
<protein>
    <submittedName>
        <fullName evidence="10">Amino acid carrier protein</fullName>
    </submittedName>
</protein>
<accession>A0ABM9WWE1</accession>
<keyword evidence="7 8" id="KW-0472">Membrane</keyword>
<evidence type="ECO:0000256" key="3">
    <source>
        <dbReference type="ARBA" id="ARBA00022448"/>
    </source>
</evidence>
<reference evidence="11" key="1">
    <citation type="submission" date="2006-10" db="EMBL/GenBank/DDBJ databases">
        <authorList>
            <person name="Heidelberg J."/>
            <person name="Sebastian Y."/>
        </authorList>
    </citation>
    <scope>NUCLEOTIDE SEQUENCE [LARGE SCALE GENOMIC DNA]</scope>
    <source>
        <strain evidence="11">EX25</strain>
    </source>
</reference>
<feature type="transmembrane region" description="Helical" evidence="8">
    <location>
        <begin position="203"/>
        <end position="228"/>
    </location>
</feature>
<gene>
    <name evidence="10" type="primary">agcS</name>
    <name evidence="10" type="ORF">VEx25_0423</name>
</gene>
<feature type="compositionally biased region" description="Polar residues" evidence="9">
    <location>
        <begin position="525"/>
        <end position="538"/>
    </location>
</feature>
<keyword evidence="6 8" id="KW-1133">Transmembrane helix</keyword>
<dbReference type="NCBIfam" id="TIGR00835">
    <property type="entry name" value="agcS"/>
    <property type="match status" value="1"/>
</dbReference>
<evidence type="ECO:0000313" key="11">
    <source>
        <dbReference type="Proteomes" id="UP000242664"/>
    </source>
</evidence>
<dbReference type="Proteomes" id="UP000242664">
    <property type="component" value="Unassembled WGS sequence"/>
</dbReference>
<feature type="region of interest" description="Disordered" evidence="9">
    <location>
        <begin position="517"/>
        <end position="538"/>
    </location>
</feature>
<feature type="transmembrane region" description="Helical" evidence="8">
    <location>
        <begin position="390"/>
        <end position="409"/>
    </location>
</feature>
<evidence type="ECO:0000256" key="8">
    <source>
        <dbReference type="RuleBase" id="RU363064"/>
    </source>
</evidence>
<feature type="transmembrane region" description="Helical" evidence="8">
    <location>
        <begin position="34"/>
        <end position="58"/>
    </location>
</feature>
<evidence type="ECO:0000256" key="6">
    <source>
        <dbReference type="ARBA" id="ARBA00022989"/>
    </source>
</evidence>
<comment type="similarity">
    <text evidence="2 8">Belongs to the alanine or glycine:cation symporter (AGCS) (TC 2.A.25) family.</text>
</comment>
<keyword evidence="11" id="KW-1185">Reference proteome</keyword>
<dbReference type="PRINTS" id="PR00175">
    <property type="entry name" value="NAALASMPORT"/>
</dbReference>
<evidence type="ECO:0000256" key="2">
    <source>
        <dbReference type="ARBA" id="ARBA00009261"/>
    </source>
</evidence>
<keyword evidence="8" id="KW-0769">Symport</keyword>
<evidence type="ECO:0000256" key="7">
    <source>
        <dbReference type="ARBA" id="ARBA00023136"/>
    </source>
</evidence>
<feature type="transmembrane region" description="Helical" evidence="8">
    <location>
        <begin position="327"/>
        <end position="348"/>
    </location>
</feature>